<evidence type="ECO:0000313" key="4">
    <source>
        <dbReference type="Proteomes" id="UP001152561"/>
    </source>
</evidence>
<accession>A0A9Q1M5J4</accession>
<dbReference type="InterPro" id="IPR036279">
    <property type="entry name" value="5-3_exonuclease_C_sf"/>
</dbReference>
<keyword evidence="4" id="KW-1185">Reference proteome</keyword>
<dbReference type="GO" id="GO:0003697">
    <property type="term" value="F:single-stranded DNA binding"/>
    <property type="evidence" value="ECO:0007669"/>
    <property type="project" value="TreeGrafter"/>
</dbReference>
<dbReference type="AlphaFoldDB" id="A0A9Q1M5J4"/>
<dbReference type="Proteomes" id="UP001152561">
    <property type="component" value="Unassembled WGS sequence"/>
</dbReference>
<organism evidence="3 4">
    <name type="scientific">Anisodus acutangulus</name>
    <dbReference type="NCBI Taxonomy" id="402998"/>
    <lineage>
        <taxon>Eukaryota</taxon>
        <taxon>Viridiplantae</taxon>
        <taxon>Streptophyta</taxon>
        <taxon>Embryophyta</taxon>
        <taxon>Tracheophyta</taxon>
        <taxon>Spermatophyta</taxon>
        <taxon>Magnoliopsida</taxon>
        <taxon>eudicotyledons</taxon>
        <taxon>Gunneridae</taxon>
        <taxon>Pentapetalae</taxon>
        <taxon>asterids</taxon>
        <taxon>lamiids</taxon>
        <taxon>Solanales</taxon>
        <taxon>Solanaceae</taxon>
        <taxon>Solanoideae</taxon>
        <taxon>Hyoscyameae</taxon>
        <taxon>Anisodus</taxon>
    </lineage>
</organism>
<sequence>MGLLLGSDYTEGVREGCFCGSFTRCYILLTSGIGIVNAIEVVNAFPEEDGLHKFREWVESPDPSILGGLDAEAGSSSRKKGCKVGDPDMGCSTRNLKGNTASDENVHKSEDRAEKLKQNFFMNKHRNISKNWKPDVSVLRKEIWLEQPGGR</sequence>
<dbReference type="GO" id="GO:0004520">
    <property type="term" value="F:DNA endonuclease activity"/>
    <property type="evidence" value="ECO:0007669"/>
    <property type="project" value="TreeGrafter"/>
</dbReference>
<comment type="subcellular location">
    <subcellularLocation>
        <location evidence="1">Nucleus</location>
    </subcellularLocation>
</comment>
<gene>
    <name evidence="3" type="ORF">K7X08_033612</name>
</gene>
<evidence type="ECO:0000256" key="2">
    <source>
        <dbReference type="ARBA" id="ARBA00023242"/>
    </source>
</evidence>
<reference evidence="4" key="1">
    <citation type="journal article" date="2023" name="Proc. Natl. Acad. Sci. U.S.A.">
        <title>Genomic and structural basis for evolution of tropane alkaloid biosynthesis.</title>
        <authorList>
            <person name="Wanga Y.-J."/>
            <person name="Taina T."/>
            <person name="Yua J.-Y."/>
            <person name="Lia J."/>
            <person name="Xua B."/>
            <person name="Chenc J."/>
            <person name="D'Auriad J.C."/>
            <person name="Huanga J.-P."/>
            <person name="Huanga S.-X."/>
        </authorList>
    </citation>
    <scope>NUCLEOTIDE SEQUENCE [LARGE SCALE GENOMIC DNA]</scope>
    <source>
        <strain evidence="4">cv. KIB-2019</strain>
    </source>
</reference>
<proteinExistence type="predicted"/>
<dbReference type="PANTHER" id="PTHR16171">
    <property type="entry name" value="DNA REPAIR PROTEIN COMPLEMENTING XP-G CELLS-RELATED"/>
    <property type="match status" value="1"/>
</dbReference>
<protein>
    <submittedName>
        <fullName evidence="3">Uncharacterized protein</fullName>
    </submittedName>
</protein>
<dbReference type="OrthoDB" id="31113at2759"/>
<name>A0A9Q1M5J4_9SOLA</name>
<dbReference type="SUPFAM" id="SSF47807">
    <property type="entry name" value="5' to 3' exonuclease, C-terminal subdomain"/>
    <property type="match status" value="1"/>
</dbReference>
<keyword evidence="2" id="KW-0539">Nucleus</keyword>
<dbReference type="GO" id="GO:0005634">
    <property type="term" value="C:nucleus"/>
    <property type="evidence" value="ECO:0007669"/>
    <property type="project" value="UniProtKB-SubCell"/>
</dbReference>
<dbReference type="EMBL" id="JAJAGQ010000011">
    <property type="protein sequence ID" value="KAJ8549905.1"/>
    <property type="molecule type" value="Genomic_DNA"/>
</dbReference>
<evidence type="ECO:0000313" key="3">
    <source>
        <dbReference type="EMBL" id="KAJ8549905.1"/>
    </source>
</evidence>
<evidence type="ECO:0000256" key="1">
    <source>
        <dbReference type="ARBA" id="ARBA00004123"/>
    </source>
</evidence>
<dbReference type="PANTHER" id="PTHR16171:SF7">
    <property type="entry name" value="DNA REPAIR PROTEIN RAD2"/>
    <property type="match status" value="1"/>
</dbReference>
<comment type="caution">
    <text evidence="3">The sequence shown here is derived from an EMBL/GenBank/DDBJ whole genome shotgun (WGS) entry which is preliminary data.</text>
</comment>